<dbReference type="EMBL" id="JADOUA010000001">
    <property type="protein sequence ID" value="MBG6088554.1"/>
    <property type="molecule type" value="Genomic_DNA"/>
</dbReference>
<dbReference type="GO" id="GO:0005829">
    <property type="term" value="C:cytosol"/>
    <property type="evidence" value="ECO:0007669"/>
    <property type="project" value="TreeGrafter"/>
</dbReference>
<dbReference type="InterPro" id="IPR011115">
    <property type="entry name" value="SecA_DEAD"/>
</dbReference>
<dbReference type="Pfam" id="PF07517">
    <property type="entry name" value="SecA_DEAD"/>
    <property type="match status" value="1"/>
</dbReference>
<keyword evidence="3" id="KW-0472">Membrane</keyword>
<dbReference type="PANTHER" id="PTHR30612:SF0">
    <property type="entry name" value="CHLOROPLAST PROTEIN-TRANSPORTING ATPASE"/>
    <property type="match status" value="1"/>
</dbReference>
<dbReference type="Gene3D" id="1.10.3060.10">
    <property type="entry name" value="Helical scaffold and wing domains of SecA"/>
    <property type="match status" value="1"/>
</dbReference>
<evidence type="ECO:0000256" key="5">
    <source>
        <dbReference type="ARBA" id="ARBA00023010"/>
    </source>
</evidence>
<proteinExistence type="inferred from homology"/>
<feature type="region of interest" description="Disordered" evidence="6">
    <location>
        <begin position="359"/>
        <end position="387"/>
    </location>
</feature>
<feature type="compositionally biased region" description="Low complexity" evidence="6">
    <location>
        <begin position="369"/>
        <end position="383"/>
    </location>
</feature>
<keyword evidence="9" id="KW-1185">Reference proteome</keyword>
<name>A0A931DGV7_9ACTN</name>
<keyword evidence="5" id="KW-0811">Translocation</keyword>
<comment type="similarity">
    <text evidence="2">Belongs to the SecA family.</text>
</comment>
<dbReference type="Pfam" id="PF07516">
    <property type="entry name" value="SecA_SW"/>
    <property type="match status" value="1"/>
</dbReference>
<dbReference type="InterPro" id="IPR036266">
    <property type="entry name" value="SecA_Wing/Scaffold_sf"/>
</dbReference>
<dbReference type="InterPro" id="IPR011116">
    <property type="entry name" value="SecA_Wing/Scaffold"/>
</dbReference>
<dbReference type="RefSeq" id="WP_197011257.1">
    <property type="nucleotide sequence ID" value="NZ_BAABES010000005.1"/>
</dbReference>
<evidence type="ECO:0000259" key="7">
    <source>
        <dbReference type="PROSITE" id="PS51196"/>
    </source>
</evidence>
<comment type="subcellular location">
    <subcellularLocation>
        <location evidence="1">Membrane</location>
        <topology evidence="1">Peripheral membrane protein</topology>
    </subcellularLocation>
</comment>
<keyword evidence="3" id="KW-1003">Cell membrane</keyword>
<evidence type="ECO:0000256" key="3">
    <source>
        <dbReference type="ARBA" id="ARBA00022475"/>
    </source>
</evidence>
<dbReference type="SUPFAM" id="SSF81886">
    <property type="entry name" value="Helical scaffold and wing domains of SecA"/>
    <property type="match status" value="1"/>
</dbReference>
<organism evidence="8 9">
    <name type="scientific">Actinomadura viridis</name>
    <dbReference type="NCBI Taxonomy" id="58110"/>
    <lineage>
        <taxon>Bacteria</taxon>
        <taxon>Bacillati</taxon>
        <taxon>Actinomycetota</taxon>
        <taxon>Actinomycetes</taxon>
        <taxon>Streptosporangiales</taxon>
        <taxon>Thermomonosporaceae</taxon>
        <taxon>Actinomadura</taxon>
    </lineage>
</organism>
<evidence type="ECO:0000256" key="6">
    <source>
        <dbReference type="SAM" id="MobiDB-lite"/>
    </source>
</evidence>
<dbReference type="InterPro" id="IPR027417">
    <property type="entry name" value="P-loop_NTPase"/>
</dbReference>
<gene>
    <name evidence="8" type="ORF">IW256_002667</name>
</gene>
<dbReference type="PROSITE" id="PS51196">
    <property type="entry name" value="SECA_MOTOR_DEAD"/>
    <property type="match status" value="1"/>
</dbReference>
<dbReference type="SUPFAM" id="SSF52540">
    <property type="entry name" value="P-loop containing nucleoside triphosphate hydrolases"/>
    <property type="match status" value="1"/>
</dbReference>
<keyword evidence="4" id="KW-0653">Protein transport</keyword>
<dbReference type="AlphaFoldDB" id="A0A931DGV7"/>
<dbReference type="InterPro" id="IPR014018">
    <property type="entry name" value="SecA_motor_DEAD"/>
</dbReference>
<dbReference type="GO" id="GO:0017038">
    <property type="term" value="P:protein import"/>
    <property type="evidence" value="ECO:0007669"/>
    <property type="project" value="InterPro"/>
</dbReference>
<dbReference type="PANTHER" id="PTHR30612">
    <property type="entry name" value="SECA INNER MEMBRANE COMPONENT OF SEC PROTEIN SECRETION SYSTEM"/>
    <property type="match status" value="1"/>
</dbReference>
<dbReference type="GO" id="GO:0005886">
    <property type="term" value="C:plasma membrane"/>
    <property type="evidence" value="ECO:0007669"/>
    <property type="project" value="TreeGrafter"/>
</dbReference>
<reference evidence="8" key="1">
    <citation type="submission" date="2020-11" db="EMBL/GenBank/DDBJ databases">
        <title>Sequencing the genomes of 1000 actinobacteria strains.</title>
        <authorList>
            <person name="Klenk H.-P."/>
        </authorList>
    </citation>
    <scope>NUCLEOTIDE SEQUENCE</scope>
    <source>
        <strain evidence="8">DSM 43175</strain>
    </source>
</reference>
<evidence type="ECO:0000313" key="9">
    <source>
        <dbReference type="Proteomes" id="UP000614047"/>
    </source>
</evidence>
<dbReference type="GO" id="GO:0031522">
    <property type="term" value="C:cell envelope Sec protein transport complex"/>
    <property type="evidence" value="ECO:0007669"/>
    <property type="project" value="TreeGrafter"/>
</dbReference>
<keyword evidence="4" id="KW-0813">Transport</keyword>
<dbReference type="GO" id="GO:0043952">
    <property type="term" value="P:protein transport by the Sec complex"/>
    <property type="evidence" value="ECO:0007669"/>
    <property type="project" value="TreeGrafter"/>
</dbReference>
<dbReference type="SMART" id="SM00957">
    <property type="entry name" value="SecA_DEAD"/>
    <property type="match status" value="1"/>
</dbReference>
<sequence length="590" mass="63759">MGDARRPALRGRTTARRALGDFEKIADWVEELGKDLPRRTDAELGALTGAYRERLAAGEPRHEVLMEAFATAREAARRALGTRPHRGLLLAGLAMAFENVADLGPEEDGALACLFPAYLAALEGLRPHLVTVDDERAERDATWTGPVHRMLGLRVGLLRPGLDHAGRRSAHRADVVYGGVQELGYARLRDDLGSLGAESVDAARAVAIVNGIGTLLVDGFDTAMFIAGPDEEVLEWNARERALAAQIAALLDEGDHAAGPHGPRLLRPGIRKVRERLGGDALDPEADAVLLAHLHSFLQPDPPPVPAGTDGTPVIDRITVGGFLRGYEALSGVSAGAAAQEALYRRVYALPVVAVPPLHPADGPSGSDSSEYGPSEYGPSGSGVPDADEFERRARHRFVLDEQRRALFDRVDRVDSLVRAPGEPEREGARPEEITEMIGEIVDDHVARLPAAAGHAELEASLTALGRVCPISVTAGDLARRGGRPLSGRRLAARLRAEALAAYDRRERDLGSVVTRDLERHVLRAVTQRWWRRHLAQALCLPAALALLGFDEATSMRLEEEHAEELYHRMLGPLAEEAIGHLFNLEVDTG</sequence>
<evidence type="ECO:0000256" key="4">
    <source>
        <dbReference type="ARBA" id="ARBA00022927"/>
    </source>
</evidence>
<evidence type="ECO:0000256" key="2">
    <source>
        <dbReference type="ARBA" id="ARBA00007650"/>
    </source>
</evidence>
<feature type="domain" description="SecA family profile" evidence="7">
    <location>
        <begin position="4"/>
        <end position="590"/>
    </location>
</feature>
<evidence type="ECO:0000256" key="1">
    <source>
        <dbReference type="ARBA" id="ARBA00004170"/>
    </source>
</evidence>
<dbReference type="Proteomes" id="UP000614047">
    <property type="component" value="Unassembled WGS sequence"/>
</dbReference>
<protein>
    <submittedName>
        <fullName evidence="8">Preprotein translocase subunit SecA</fullName>
    </submittedName>
</protein>
<dbReference type="InterPro" id="IPR000185">
    <property type="entry name" value="SecA"/>
</dbReference>
<dbReference type="GO" id="GO:0006605">
    <property type="term" value="P:protein targeting"/>
    <property type="evidence" value="ECO:0007669"/>
    <property type="project" value="InterPro"/>
</dbReference>
<dbReference type="GO" id="GO:0006886">
    <property type="term" value="P:intracellular protein transport"/>
    <property type="evidence" value="ECO:0007669"/>
    <property type="project" value="InterPro"/>
</dbReference>
<accession>A0A931DGV7</accession>
<dbReference type="Gene3D" id="3.40.50.300">
    <property type="entry name" value="P-loop containing nucleotide triphosphate hydrolases"/>
    <property type="match status" value="1"/>
</dbReference>
<dbReference type="PRINTS" id="PR00906">
    <property type="entry name" value="SECA"/>
</dbReference>
<dbReference type="GO" id="GO:0005524">
    <property type="term" value="F:ATP binding"/>
    <property type="evidence" value="ECO:0007669"/>
    <property type="project" value="InterPro"/>
</dbReference>
<evidence type="ECO:0000313" key="8">
    <source>
        <dbReference type="EMBL" id="MBG6088554.1"/>
    </source>
</evidence>
<comment type="caution">
    <text evidence="8">The sequence shown here is derived from an EMBL/GenBank/DDBJ whole genome shotgun (WGS) entry which is preliminary data.</text>
</comment>